<keyword evidence="6" id="KW-0378">Hydrolase</keyword>
<keyword evidence="4" id="KW-0479">Metal-binding</keyword>
<evidence type="ECO:0000256" key="7">
    <source>
        <dbReference type="ARBA" id="ARBA00022803"/>
    </source>
</evidence>
<dbReference type="Gene3D" id="3.60.21.10">
    <property type="match status" value="1"/>
</dbReference>
<dbReference type="InterPro" id="IPR051134">
    <property type="entry name" value="PPP_phosphatase"/>
</dbReference>
<dbReference type="PRINTS" id="PR00114">
    <property type="entry name" value="STPHPHTASE"/>
</dbReference>
<comment type="similarity">
    <text evidence="2">Belongs to the PPP phosphatase family. PP-5 (PP-T) subfamily.</text>
</comment>
<dbReference type="InterPro" id="IPR013235">
    <property type="entry name" value="PPP_dom"/>
</dbReference>
<evidence type="ECO:0000256" key="4">
    <source>
        <dbReference type="ARBA" id="ARBA00022723"/>
    </source>
</evidence>
<dbReference type="InterPro" id="IPR004843">
    <property type="entry name" value="Calcineurin-like_PHP"/>
</dbReference>
<evidence type="ECO:0000256" key="5">
    <source>
        <dbReference type="ARBA" id="ARBA00022737"/>
    </source>
</evidence>
<keyword evidence="8" id="KW-0464">Manganese</keyword>
<dbReference type="OrthoDB" id="445564at2759"/>
<keyword evidence="5" id="KW-0677">Repeat</keyword>
<evidence type="ECO:0000256" key="3">
    <source>
        <dbReference type="ARBA" id="ARBA00013081"/>
    </source>
</evidence>
<comment type="cofactor">
    <cofactor evidence="1">
        <name>Mn(2+)</name>
        <dbReference type="ChEBI" id="CHEBI:29035"/>
    </cofactor>
</comment>
<dbReference type="PANTHER" id="PTHR45668:SF5">
    <property type="entry name" value="SERINE_THREONINE-PROTEIN PHOSPHATASE 5"/>
    <property type="match status" value="1"/>
</dbReference>
<dbReference type="SMART" id="SM00028">
    <property type="entry name" value="TPR"/>
    <property type="match status" value="3"/>
</dbReference>
<dbReference type="InterPro" id="IPR041753">
    <property type="entry name" value="PP5_C"/>
</dbReference>
<gene>
    <name evidence="11" type="ORF">YQE_02197</name>
</gene>
<keyword evidence="7" id="KW-0802">TPR repeat</keyword>
<evidence type="ECO:0000256" key="10">
    <source>
        <dbReference type="SAM" id="MobiDB-lite"/>
    </source>
</evidence>
<organism evidence="11">
    <name type="scientific">Dendroctonus ponderosae</name>
    <name type="common">Mountain pine beetle</name>
    <dbReference type="NCBI Taxonomy" id="77166"/>
    <lineage>
        <taxon>Eukaryota</taxon>
        <taxon>Metazoa</taxon>
        <taxon>Ecdysozoa</taxon>
        <taxon>Arthropoda</taxon>
        <taxon>Hexapoda</taxon>
        <taxon>Insecta</taxon>
        <taxon>Pterygota</taxon>
        <taxon>Neoptera</taxon>
        <taxon>Endopterygota</taxon>
        <taxon>Coleoptera</taxon>
        <taxon>Polyphaga</taxon>
        <taxon>Cucujiformia</taxon>
        <taxon>Curculionidae</taxon>
        <taxon>Scolytinae</taxon>
        <taxon>Dendroctonus</taxon>
    </lineage>
</organism>
<reference evidence="11" key="1">
    <citation type="journal article" date="2013" name="Genome Biol.">
        <title>Draft genome of the mountain pine beetle, Dendroctonus ponderosae Hopkins, a major forest pest.</title>
        <authorList>
            <person name="Keeling C.I."/>
            <person name="Yuen M.M."/>
            <person name="Liao N.Y."/>
            <person name="Docking T.R."/>
            <person name="Chan S.K."/>
            <person name="Taylor G.A."/>
            <person name="Palmquist D.L."/>
            <person name="Jackman S.D."/>
            <person name="Nguyen A."/>
            <person name="Li M."/>
            <person name="Henderson H."/>
            <person name="Janes J.K."/>
            <person name="Zhao Y."/>
            <person name="Pandoh P."/>
            <person name="Moore R."/>
            <person name="Sperling F.A."/>
            <person name="Huber D.P."/>
            <person name="Birol I."/>
            <person name="Jones S.J."/>
            <person name="Bohlmann J."/>
        </authorList>
    </citation>
    <scope>NUCLEOTIDE SEQUENCE</scope>
</reference>
<dbReference type="GO" id="GO:0046872">
    <property type="term" value="F:metal ion binding"/>
    <property type="evidence" value="ECO:0007669"/>
    <property type="project" value="UniProtKB-KW"/>
</dbReference>
<dbReference type="HOGENOM" id="CLU_364583_0_0_1"/>
<dbReference type="AlphaFoldDB" id="N6UI05"/>
<dbReference type="InterPro" id="IPR011990">
    <property type="entry name" value="TPR-like_helical_dom_sf"/>
</dbReference>
<evidence type="ECO:0000256" key="9">
    <source>
        <dbReference type="SAM" id="Coils"/>
    </source>
</evidence>
<evidence type="ECO:0000256" key="8">
    <source>
        <dbReference type="ARBA" id="ARBA00023211"/>
    </source>
</evidence>
<protein>
    <recommendedName>
        <fullName evidence="3">protein-serine/threonine phosphatase</fullName>
        <ecNumber evidence="3">3.1.3.16</ecNumber>
    </recommendedName>
</protein>
<dbReference type="Pfam" id="PF00149">
    <property type="entry name" value="Metallophos"/>
    <property type="match status" value="1"/>
</dbReference>
<dbReference type="InterPro" id="IPR019734">
    <property type="entry name" value="TPR_rpt"/>
</dbReference>
<dbReference type="InterPro" id="IPR029052">
    <property type="entry name" value="Metallo-depent_PP-like"/>
</dbReference>
<dbReference type="SUPFAM" id="SSF56300">
    <property type="entry name" value="Metallo-dependent phosphatases"/>
    <property type="match status" value="1"/>
</dbReference>
<sequence length="766" mass="89024">MAHYKGAASEAGRAMQLMKKREKEMQDLEIRKKKIEEDLRINNIETKFAAHYDAVEQQLKSSTIGLVTLDEMKAKQENIMKEREKKLAQKQAEKERERLRQIEAKQAEKNRQKKQIQALSFTLDDDEAAEADTESEKSFKRSSEEVAHINLKKVKKDPMADTSFLPDREREEEENRLREELRQEWVDQQQKLKEEEIDITFSYWDGSGHRRTVRVKKGNSIYQFLQKVLELLRKEFSELKTVMADQLMYVKEDLILPHHYTFYDFIVMKARGKSGPLFQFDVHDDVRLVSDASIEKEESHAGKVLMRKQSYNAAIELYTKAIEQNPNVPVYYSNRSFAYLKTECFGYALNDATKSIELDPTYVKGFYRRADAHMSMGKWKLAQKDYEYVTKVRPNDKDAKLKLNECSKVVKKLAFEKAISVEDKKKFIADTINLDAMTIEDNYSGPQLEDGKVTEQFMKELMQLYKDQGTLHRKFAFKILLDIKKYFMAQPSLVDVTIPDKEKFTVCGDIHGQFYDLMNIFELNGLPSKTNPYLFNGDFVDRGSFSVECIFTLFGYKLLYPDHFYMSRGNHESATMNQMYGFDGEVKFKYNAQMAELFTEVYNWLPLAHCLNKRVLVMHGGLFSRDDVTLDEIRTIERNRQPPDEGPMCELLWSDPQPQDGRAPSKRGVGCQFGPDVTHAFIKLNKLDYIIRSHEVKDSGYEVAHEGRCITVFSAPNYCDTMGNKGAFINLTGESMVPKYIVYDAVPHPDVRPMMYSTNSLMYRLC</sequence>
<evidence type="ECO:0000256" key="6">
    <source>
        <dbReference type="ARBA" id="ARBA00022801"/>
    </source>
</evidence>
<dbReference type="Pfam" id="PF08321">
    <property type="entry name" value="PPP5"/>
    <property type="match status" value="1"/>
</dbReference>
<dbReference type="InterPro" id="IPR006186">
    <property type="entry name" value="Ser/Thr-sp_prot-phosphatase"/>
</dbReference>
<dbReference type="SUPFAM" id="SSF48452">
    <property type="entry name" value="TPR-like"/>
    <property type="match status" value="1"/>
</dbReference>
<evidence type="ECO:0000313" key="11">
    <source>
        <dbReference type="EMBL" id="ENN81380.1"/>
    </source>
</evidence>
<keyword evidence="9" id="KW-0175">Coiled coil</keyword>
<dbReference type="EMBL" id="KB740098">
    <property type="protein sequence ID" value="ENN81380.1"/>
    <property type="molecule type" value="Genomic_DNA"/>
</dbReference>
<dbReference type="Pfam" id="PF04921">
    <property type="entry name" value="XAP5"/>
    <property type="match status" value="1"/>
</dbReference>
<dbReference type="CDD" id="cd07417">
    <property type="entry name" value="MPP_PP5_C"/>
    <property type="match status" value="1"/>
</dbReference>
<dbReference type="PANTHER" id="PTHR45668">
    <property type="entry name" value="SERINE/THREONINE-PROTEIN PHOSPHATASE 5-RELATED"/>
    <property type="match status" value="1"/>
</dbReference>
<dbReference type="GO" id="GO:0004722">
    <property type="term" value="F:protein serine/threonine phosphatase activity"/>
    <property type="evidence" value="ECO:0007669"/>
    <property type="project" value="UniProtKB-EC"/>
</dbReference>
<evidence type="ECO:0000256" key="2">
    <source>
        <dbReference type="ARBA" id="ARBA00008786"/>
    </source>
</evidence>
<dbReference type="SMART" id="SM00156">
    <property type="entry name" value="PP2Ac"/>
    <property type="match status" value="1"/>
</dbReference>
<dbReference type="PROSITE" id="PS50005">
    <property type="entry name" value="TPR"/>
    <property type="match status" value="1"/>
</dbReference>
<name>N6UI05_DENPD</name>
<dbReference type="Gene3D" id="1.25.40.10">
    <property type="entry name" value="Tetratricopeptide repeat domain"/>
    <property type="match status" value="1"/>
</dbReference>
<dbReference type="InterPro" id="IPR048337">
    <property type="entry name" value="FAM50A/XAP5_C"/>
</dbReference>
<feature type="compositionally biased region" description="Acidic residues" evidence="10">
    <location>
        <begin position="123"/>
        <end position="133"/>
    </location>
</feature>
<accession>N6UI05</accession>
<feature type="coiled-coil region" evidence="9">
    <location>
        <begin position="11"/>
        <end position="45"/>
    </location>
</feature>
<dbReference type="FunFam" id="3.60.21.10:FF:000017">
    <property type="entry name" value="Serine/threonine-protein phosphatase"/>
    <property type="match status" value="1"/>
</dbReference>
<feature type="non-terminal residue" evidence="11">
    <location>
        <position position="1"/>
    </location>
</feature>
<feature type="compositionally biased region" description="Basic and acidic residues" evidence="10">
    <location>
        <begin position="134"/>
        <end position="143"/>
    </location>
</feature>
<dbReference type="EC" id="3.1.3.16" evidence="3"/>
<feature type="region of interest" description="Disordered" evidence="10">
    <location>
        <begin position="105"/>
        <end position="143"/>
    </location>
</feature>
<proteinExistence type="inferred from homology"/>
<evidence type="ECO:0000256" key="1">
    <source>
        <dbReference type="ARBA" id="ARBA00001936"/>
    </source>
</evidence>